<accession>A0A379LIQ7</accession>
<dbReference type="Proteomes" id="UP000254123">
    <property type="component" value="Unassembled WGS sequence"/>
</dbReference>
<protein>
    <submittedName>
        <fullName evidence="1">Uncharacterized protein</fullName>
    </submittedName>
</protein>
<sequence length="71" mass="8106">MDNTLNKEKKICDECQSLYFAATSKIDNLCPDCSHNIYGYTNCNHQFVNEVCSKCGWNGQSSKFVKTLMNE</sequence>
<name>A0A379LIQ7_9GAMM</name>
<proteinExistence type="predicted"/>
<evidence type="ECO:0000313" key="2">
    <source>
        <dbReference type="Proteomes" id="UP000254123"/>
    </source>
</evidence>
<dbReference type="EMBL" id="UGVC01000001">
    <property type="protein sequence ID" value="SUD90480.1"/>
    <property type="molecule type" value="Genomic_DNA"/>
</dbReference>
<gene>
    <name evidence="1" type="ORF">NCTC10526_00807</name>
</gene>
<dbReference type="AlphaFoldDB" id="A0A379LIQ7"/>
<reference evidence="1 2" key="1">
    <citation type="submission" date="2018-06" db="EMBL/GenBank/DDBJ databases">
        <authorList>
            <consortium name="Pathogen Informatics"/>
            <person name="Doyle S."/>
        </authorList>
    </citation>
    <scope>NUCLEOTIDE SEQUENCE [LARGE SCALE GENOMIC DNA]</scope>
    <source>
        <strain evidence="1 2">NCTC10526</strain>
    </source>
</reference>
<evidence type="ECO:0000313" key="1">
    <source>
        <dbReference type="EMBL" id="SUD90480.1"/>
    </source>
</evidence>
<organism evidence="1 2">
    <name type="scientific">Psychrobacter phenylpyruvicus</name>
    <dbReference type="NCBI Taxonomy" id="29432"/>
    <lineage>
        <taxon>Bacteria</taxon>
        <taxon>Pseudomonadati</taxon>
        <taxon>Pseudomonadota</taxon>
        <taxon>Gammaproteobacteria</taxon>
        <taxon>Moraxellales</taxon>
        <taxon>Moraxellaceae</taxon>
        <taxon>Psychrobacter</taxon>
    </lineage>
</organism>
<keyword evidence="2" id="KW-1185">Reference proteome</keyword>